<comment type="caution">
    <text evidence="2">The sequence shown here is derived from an EMBL/GenBank/DDBJ whole genome shotgun (WGS) entry which is preliminary data.</text>
</comment>
<dbReference type="Gene3D" id="4.10.530.10">
    <property type="entry name" value="Gamma-fibrinogen Carboxyl Terminal Fragment, domain 2"/>
    <property type="match status" value="1"/>
</dbReference>
<dbReference type="InterPro" id="IPR036056">
    <property type="entry name" value="Fibrinogen-like_C"/>
</dbReference>
<reference evidence="2" key="1">
    <citation type="submission" date="2019-08" db="EMBL/GenBank/DDBJ databases">
        <title>The improved chromosome-level genome for the pearl oyster Pinctada fucata martensii using PacBio sequencing and Hi-C.</title>
        <authorList>
            <person name="Zheng Z."/>
        </authorList>
    </citation>
    <scope>NUCLEOTIDE SEQUENCE</scope>
    <source>
        <strain evidence="2">ZZ-2019</strain>
        <tissue evidence="2">Adductor muscle</tissue>
    </source>
</reference>
<dbReference type="SUPFAM" id="SSF56496">
    <property type="entry name" value="Fibrinogen C-terminal domain-like"/>
    <property type="match status" value="1"/>
</dbReference>
<dbReference type="AlphaFoldDB" id="A0AA88YPB8"/>
<dbReference type="Proteomes" id="UP001186944">
    <property type="component" value="Unassembled WGS sequence"/>
</dbReference>
<dbReference type="InterPro" id="IPR002181">
    <property type="entry name" value="Fibrinogen_a/b/g_C_dom"/>
</dbReference>
<dbReference type="EMBL" id="VSWD01000005">
    <property type="protein sequence ID" value="KAK3103730.1"/>
    <property type="molecule type" value="Genomic_DNA"/>
</dbReference>
<sequence length="75" mass="8297">MSTANGIGFTTYDADNDIQPNVNCAVAHSGAWWHSDCGNTNLNGDYSFDDGYGVKWIVDKNGNTMRENIMKFKCV</sequence>
<feature type="domain" description="Fibrinogen C-terminal" evidence="1">
    <location>
        <begin position="1"/>
        <end position="75"/>
    </location>
</feature>
<evidence type="ECO:0000313" key="3">
    <source>
        <dbReference type="Proteomes" id="UP001186944"/>
    </source>
</evidence>
<protein>
    <recommendedName>
        <fullName evidence="1">Fibrinogen C-terminal domain-containing protein</fullName>
    </recommendedName>
</protein>
<organism evidence="2 3">
    <name type="scientific">Pinctada imbricata</name>
    <name type="common">Atlantic pearl-oyster</name>
    <name type="synonym">Pinctada martensii</name>
    <dbReference type="NCBI Taxonomy" id="66713"/>
    <lineage>
        <taxon>Eukaryota</taxon>
        <taxon>Metazoa</taxon>
        <taxon>Spiralia</taxon>
        <taxon>Lophotrochozoa</taxon>
        <taxon>Mollusca</taxon>
        <taxon>Bivalvia</taxon>
        <taxon>Autobranchia</taxon>
        <taxon>Pteriomorphia</taxon>
        <taxon>Pterioida</taxon>
        <taxon>Pterioidea</taxon>
        <taxon>Pteriidae</taxon>
        <taxon>Pinctada</taxon>
    </lineage>
</organism>
<dbReference type="Pfam" id="PF00147">
    <property type="entry name" value="Fibrinogen_C"/>
    <property type="match status" value="1"/>
</dbReference>
<dbReference type="PROSITE" id="PS51406">
    <property type="entry name" value="FIBRINOGEN_C_2"/>
    <property type="match status" value="1"/>
</dbReference>
<evidence type="ECO:0000259" key="1">
    <source>
        <dbReference type="PROSITE" id="PS51406"/>
    </source>
</evidence>
<gene>
    <name evidence="2" type="ORF">FSP39_021429</name>
</gene>
<dbReference type="InterPro" id="IPR050373">
    <property type="entry name" value="Fibrinogen_C-term_domain"/>
</dbReference>
<dbReference type="GO" id="GO:0005615">
    <property type="term" value="C:extracellular space"/>
    <property type="evidence" value="ECO:0007669"/>
    <property type="project" value="TreeGrafter"/>
</dbReference>
<evidence type="ECO:0000313" key="2">
    <source>
        <dbReference type="EMBL" id="KAK3103730.1"/>
    </source>
</evidence>
<accession>A0AA88YPB8</accession>
<name>A0AA88YPB8_PINIB</name>
<proteinExistence type="predicted"/>
<keyword evidence="3" id="KW-1185">Reference proteome</keyword>
<dbReference type="PANTHER" id="PTHR19143">
    <property type="entry name" value="FIBRINOGEN/TENASCIN/ANGIOPOEITIN"/>
    <property type="match status" value="1"/>
</dbReference>